<dbReference type="EMBL" id="NIBL01000003">
    <property type="protein sequence ID" value="OUZ14998.1"/>
    <property type="molecule type" value="Genomic_DNA"/>
</dbReference>
<dbReference type="InterPro" id="IPR050303">
    <property type="entry name" value="GatZ_KbaZ_carbometab"/>
</dbReference>
<dbReference type="InterPro" id="IPR001347">
    <property type="entry name" value="SIS_dom"/>
</dbReference>
<accession>A0A200HQR4</accession>
<sequence>MAINFIWINNHLKSYQVRFIILGFTRKIGIIFLKSGGIIMFQLSKEELEKLGAEITTREIHQEPELWEELLASFTAQEKAIKEFISQINGRVRVIFTGAGTSQYVGDTLVPYLNQKADTNRFIFHSYATTDIVASPLDYLFPDEPTLLVSFARSGNSPESIAAVKLANQLVKDCYHLAITCAKEGQLAQLCQKDEHSYVFLMPERSNDAGFAMTGSFSCMYLATLLLFDQTALEEKQDYVHQAEVMANQVYDNEATLQAIVDQPFERIIYLGSGCLAGLTREAQLKVLELTAGKIATVFDSSMGFRHGPKSFINEKALVFGFVNNQPYTRQYDVDILNEIYRDGIAKQVTALTQENDLNYEGQSFVFDSKVILPSGYLVLPYIVFAQTIALLTSVKIGNLPDTPSPTGTVNRVVKGVTIHEYQA</sequence>
<evidence type="ECO:0000259" key="5">
    <source>
        <dbReference type="PROSITE" id="PS51464"/>
    </source>
</evidence>
<feature type="domain" description="SIS" evidence="5">
    <location>
        <begin position="256"/>
        <end position="404"/>
    </location>
</feature>
<proteinExistence type="inferred from homology"/>
<comment type="caution">
    <text evidence="6">The sequence shown here is derived from an EMBL/GenBank/DDBJ whole genome shotgun (WGS) entry which is preliminary data.</text>
</comment>
<dbReference type="AlphaFoldDB" id="A0A200HQR4"/>
<dbReference type="InterPro" id="IPR035464">
    <property type="entry name" value="SIS_AgaS"/>
</dbReference>
<dbReference type="GO" id="GO:0097367">
    <property type="term" value="F:carbohydrate derivative binding"/>
    <property type="evidence" value="ECO:0007669"/>
    <property type="project" value="InterPro"/>
</dbReference>
<dbReference type="PANTHER" id="PTHR32502">
    <property type="entry name" value="N-ACETYLGALACTOSAMINE PERMEASE II COMPONENT-RELATED"/>
    <property type="match status" value="1"/>
</dbReference>
<gene>
    <name evidence="6" type="ORF">A5869_002105</name>
</gene>
<evidence type="ECO:0000256" key="1">
    <source>
        <dbReference type="ARBA" id="ARBA00007748"/>
    </source>
</evidence>
<evidence type="ECO:0000256" key="4">
    <source>
        <dbReference type="ARBA" id="ARBA00029292"/>
    </source>
</evidence>
<dbReference type="PROSITE" id="PS51464">
    <property type="entry name" value="SIS"/>
    <property type="match status" value="2"/>
</dbReference>
<dbReference type="CDD" id="cd05010">
    <property type="entry name" value="SIS_AgaS_like"/>
    <property type="match status" value="1"/>
</dbReference>
<dbReference type="GO" id="GO:0009401">
    <property type="term" value="P:phosphoenolpyruvate-dependent sugar phosphotransferase system"/>
    <property type="evidence" value="ECO:0007669"/>
    <property type="project" value="TreeGrafter"/>
</dbReference>
<dbReference type="InterPro" id="IPR035466">
    <property type="entry name" value="GlmS/AgaS_SIS"/>
</dbReference>
<dbReference type="GO" id="GO:1901135">
    <property type="term" value="P:carbohydrate derivative metabolic process"/>
    <property type="evidence" value="ECO:0007669"/>
    <property type="project" value="InterPro"/>
</dbReference>
<dbReference type="GO" id="GO:0016787">
    <property type="term" value="F:hydrolase activity"/>
    <property type="evidence" value="ECO:0007669"/>
    <property type="project" value="UniProtKB-KW"/>
</dbReference>
<comment type="similarity">
    <text evidence="1">Belongs to the SIS family. AgaS subfamily.</text>
</comment>
<evidence type="ECO:0000313" key="6">
    <source>
        <dbReference type="EMBL" id="OUZ14998.1"/>
    </source>
</evidence>
<dbReference type="PANTHER" id="PTHR32502:SF3">
    <property type="entry name" value="D-GALACTOSAMINE-6-PHOSPHATE DEAMINASE AGAS-RELATED"/>
    <property type="match status" value="1"/>
</dbReference>
<evidence type="ECO:0000256" key="2">
    <source>
        <dbReference type="ARBA" id="ARBA00022737"/>
    </source>
</evidence>
<comment type="catalytic activity">
    <reaction evidence="4">
        <text>D-galactosamine 6-phosphate + H2O = D-tagatopyranose 1-phosphate + NH4(+)</text>
        <dbReference type="Rhea" id="RHEA:47680"/>
        <dbReference type="ChEBI" id="CHEBI:15377"/>
        <dbReference type="ChEBI" id="CHEBI:28938"/>
        <dbReference type="ChEBI" id="CHEBI:71674"/>
        <dbReference type="ChEBI" id="CHEBI:138150"/>
    </reaction>
</comment>
<feature type="domain" description="SIS" evidence="5">
    <location>
        <begin position="81"/>
        <end position="238"/>
    </location>
</feature>
<dbReference type="InterPro" id="IPR046348">
    <property type="entry name" value="SIS_dom_sf"/>
</dbReference>
<keyword evidence="3" id="KW-0378">Hydrolase</keyword>
<protein>
    <recommendedName>
        <fullName evidence="5">SIS domain-containing protein</fullName>
    </recommendedName>
</protein>
<evidence type="ECO:0000256" key="3">
    <source>
        <dbReference type="ARBA" id="ARBA00022801"/>
    </source>
</evidence>
<dbReference type="SUPFAM" id="SSF53697">
    <property type="entry name" value="SIS domain"/>
    <property type="match status" value="1"/>
</dbReference>
<organism evidence="6 7">
    <name type="scientific">Enterococcus cecorum</name>
    <dbReference type="NCBI Taxonomy" id="44008"/>
    <lineage>
        <taxon>Bacteria</taxon>
        <taxon>Bacillati</taxon>
        <taxon>Bacillota</taxon>
        <taxon>Bacilli</taxon>
        <taxon>Lactobacillales</taxon>
        <taxon>Enterococcaceae</taxon>
        <taxon>Enterococcus</taxon>
    </lineage>
</organism>
<dbReference type="Pfam" id="PF01380">
    <property type="entry name" value="SIS"/>
    <property type="match status" value="1"/>
</dbReference>
<keyword evidence="2" id="KW-0677">Repeat</keyword>
<dbReference type="Proteomes" id="UP000196503">
    <property type="component" value="Unassembled WGS sequence"/>
</dbReference>
<dbReference type="CDD" id="cd05008">
    <property type="entry name" value="SIS_GlmS_GlmD_1"/>
    <property type="match status" value="1"/>
</dbReference>
<dbReference type="GO" id="GO:0005886">
    <property type="term" value="C:plasma membrane"/>
    <property type="evidence" value="ECO:0007669"/>
    <property type="project" value="TreeGrafter"/>
</dbReference>
<dbReference type="Gene3D" id="3.40.50.10490">
    <property type="entry name" value="Glucose-6-phosphate isomerase like protein, domain 1"/>
    <property type="match status" value="2"/>
</dbReference>
<evidence type="ECO:0000313" key="7">
    <source>
        <dbReference type="Proteomes" id="UP000196503"/>
    </source>
</evidence>
<name>A0A200HQR4_9ENTE</name>
<reference evidence="6 7" key="1">
    <citation type="submission" date="2017-05" db="EMBL/GenBank/DDBJ databases">
        <title>The Genome Sequence of Enterococcus faecium 2D5_DIV0622.</title>
        <authorList>
            <consortium name="The Broad Institute Genomics Platform"/>
            <consortium name="The Broad Institute Genomic Center for Infectious Diseases"/>
            <person name="Earl A."/>
            <person name="Manson A."/>
            <person name="Schwartman J."/>
            <person name="Gilmore M."/>
            <person name="Abouelleil A."/>
            <person name="Cao P."/>
            <person name="Chapman S."/>
            <person name="Cusick C."/>
            <person name="Shea T."/>
            <person name="Young S."/>
            <person name="Neafsey D."/>
            <person name="Nusbaum C."/>
            <person name="Birren B."/>
        </authorList>
    </citation>
    <scope>NUCLEOTIDE SEQUENCE [LARGE SCALE GENOMIC DNA]</scope>
    <source>
        <strain evidence="6 7">2D5_DIV0622</strain>
    </source>
</reference>